<keyword evidence="3" id="KW-1185">Reference proteome</keyword>
<dbReference type="AlphaFoldDB" id="A0A5B8LDT3"/>
<gene>
    <name evidence="2" type="ORF">FPZ24_01675</name>
</gene>
<organism evidence="2 3">
    <name type="scientific">Sphingomonas panacisoli</name>
    <dbReference type="NCBI Taxonomy" id="1813879"/>
    <lineage>
        <taxon>Bacteria</taxon>
        <taxon>Pseudomonadati</taxon>
        <taxon>Pseudomonadota</taxon>
        <taxon>Alphaproteobacteria</taxon>
        <taxon>Sphingomonadales</taxon>
        <taxon>Sphingomonadaceae</taxon>
        <taxon>Sphingomonas</taxon>
    </lineage>
</organism>
<accession>A0A5B8LDT3</accession>
<dbReference type="RefSeq" id="WP_146569422.1">
    <property type="nucleotide sequence ID" value="NZ_CP042306.1"/>
</dbReference>
<protein>
    <submittedName>
        <fullName evidence="2">Uncharacterized protein</fullName>
    </submittedName>
</protein>
<evidence type="ECO:0000313" key="2">
    <source>
        <dbReference type="EMBL" id="QDZ06338.1"/>
    </source>
</evidence>
<evidence type="ECO:0000256" key="1">
    <source>
        <dbReference type="SAM" id="SignalP"/>
    </source>
</evidence>
<sequence>MHPSAPLLMLLATAASAPLAPAFGEPGQTSLTGRIVVRVETTMRAVPVAVRWVEKSGPKCVPIGQLAGAIVNGTDSVDLVLKGGARFRAQFDDDCAALGYYGGFYLKSASDGQVCAGRDTIRTRSGDSCSIGKFKRLIPKVEKPRKP</sequence>
<name>A0A5B8LDT3_9SPHN</name>
<feature type="signal peptide" evidence="1">
    <location>
        <begin position="1"/>
        <end position="22"/>
    </location>
</feature>
<dbReference type="Proteomes" id="UP000315673">
    <property type="component" value="Chromosome"/>
</dbReference>
<dbReference type="EMBL" id="CP042306">
    <property type="protein sequence ID" value="QDZ06338.1"/>
    <property type="molecule type" value="Genomic_DNA"/>
</dbReference>
<reference evidence="2 3" key="1">
    <citation type="submission" date="2019-07" db="EMBL/GenBank/DDBJ databases">
        <title>Full genome sequence of Sphingomonas sp. 4R-6-7(HKS19).</title>
        <authorList>
            <person name="Im W.-T."/>
        </authorList>
    </citation>
    <scope>NUCLEOTIDE SEQUENCE [LARGE SCALE GENOMIC DNA]</scope>
    <source>
        <strain evidence="2 3">HKS19</strain>
    </source>
</reference>
<keyword evidence="1" id="KW-0732">Signal</keyword>
<dbReference type="KEGG" id="spai:FPZ24_01675"/>
<dbReference type="OrthoDB" id="7596012at2"/>
<evidence type="ECO:0000313" key="3">
    <source>
        <dbReference type="Proteomes" id="UP000315673"/>
    </source>
</evidence>
<feature type="chain" id="PRO_5022745214" evidence="1">
    <location>
        <begin position="23"/>
        <end position="147"/>
    </location>
</feature>
<proteinExistence type="predicted"/>